<dbReference type="NCBIfam" id="NF008687">
    <property type="entry name" value="PRK11706.1"/>
    <property type="match status" value="1"/>
</dbReference>
<protein>
    <submittedName>
        <fullName evidence="5">dTDP-4-amino-4,6-dideoxygalactose transaminase</fullName>
        <ecNumber evidence="5">2.6.1.59</ecNumber>
    </submittedName>
</protein>
<dbReference type="Proteomes" id="UP001161160">
    <property type="component" value="Unassembled WGS sequence"/>
</dbReference>
<dbReference type="Pfam" id="PF01041">
    <property type="entry name" value="DegT_DnrJ_EryC1"/>
    <property type="match status" value="1"/>
</dbReference>
<dbReference type="FunFam" id="3.40.640.10:FF:000037">
    <property type="entry name" value="dTDP-4-amino-4,6-dideoxygalactose transaminase"/>
    <property type="match status" value="1"/>
</dbReference>
<reference evidence="5" key="1">
    <citation type="submission" date="2023-04" db="EMBL/GenBank/DDBJ databases">
        <title>Genome Encyclopedia of Bacteria and Archaea VI: Functional Genomics of Type Strains.</title>
        <authorList>
            <person name="Whitman W."/>
        </authorList>
    </citation>
    <scope>NUCLEOTIDE SEQUENCE</scope>
    <source>
        <strain evidence="5">Enz.4-51</strain>
    </source>
</reference>
<dbReference type="PANTHER" id="PTHR30244:SF34">
    <property type="entry name" value="DTDP-4-AMINO-4,6-DIDEOXYGALACTOSE TRANSAMINASE"/>
    <property type="match status" value="1"/>
</dbReference>
<keyword evidence="6" id="KW-1185">Reference proteome</keyword>
<comment type="caution">
    <text evidence="5">The sequence shown here is derived from an EMBL/GenBank/DDBJ whole genome shotgun (WGS) entry which is preliminary data.</text>
</comment>
<dbReference type="GO" id="GO:0030170">
    <property type="term" value="F:pyridoxal phosphate binding"/>
    <property type="evidence" value="ECO:0007669"/>
    <property type="project" value="TreeGrafter"/>
</dbReference>
<evidence type="ECO:0000313" key="6">
    <source>
        <dbReference type="Proteomes" id="UP001161160"/>
    </source>
</evidence>
<proteinExistence type="inferred from homology"/>
<dbReference type="RefSeq" id="WP_280757018.1">
    <property type="nucleotide sequence ID" value="NZ_JARXXW010000015.1"/>
</dbReference>
<dbReference type="InterPro" id="IPR015424">
    <property type="entry name" value="PyrdxlP-dep_Trfase"/>
</dbReference>
<evidence type="ECO:0000313" key="5">
    <source>
        <dbReference type="EMBL" id="MDH6504775.1"/>
    </source>
</evidence>
<dbReference type="PANTHER" id="PTHR30244">
    <property type="entry name" value="TRANSAMINASE"/>
    <property type="match status" value="1"/>
</dbReference>
<accession>A0AA43S5X3</accession>
<keyword evidence="5" id="KW-0808">Transferase</keyword>
<dbReference type="InterPro" id="IPR015421">
    <property type="entry name" value="PyrdxlP-dep_Trfase_major"/>
</dbReference>
<dbReference type="EMBL" id="JARXYA010000014">
    <property type="protein sequence ID" value="MDH6504775.1"/>
    <property type="molecule type" value="Genomic_DNA"/>
</dbReference>
<evidence type="ECO:0000256" key="1">
    <source>
        <dbReference type="ARBA" id="ARBA00037999"/>
    </source>
</evidence>
<name>A0AA43S5X3_9BURK</name>
<organism evidence="5 6">
    <name type="scientific">Polynucleobacter sphagniphilus</name>
    <dbReference type="NCBI Taxonomy" id="1743169"/>
    <lineage>
        <taxon>Bacteria</taxon>
        <taxon>Pseudomonadati</taxon>
        <taxon>Pseudomonadota</taxon>
        <taxon>Betaproteobacteria</taxon>
        <taxon>Burkholderiales</taxon>
        <taxon>Burkholderiaceae</taxon>
        <taxon>Polynucleobacter</taxon>
    </lineage>
</organism>
<dbReference type="SUPFAM" id="SSF53383">
    <property type="entry name" value="PLP-dependent transferases"/>
    <property type="match status" value="1"/>
</dbReference>
<dbReference type="GO" id="GO:0000271">
    <property type="term" value="P:polysaccharide biosynthetic process"/>
    <property type="evidence" value="ECO:0007669"/>
    <property type="project" value="TreeGrafter"/>
</dbReference>
<keyword evidence="5" id="KW-0032">Aminotransferase</keyword>
<dbReference type="GO" id="GO:0019180">
    <property type="term" value="F:dTDP-4-amino-4,6-dideoxygalactose transaminase activity"/>
    <property type="evidence" value="ECO:0007669"/>
    <property type="project" value="UniProtKB-EC"/>
</dbReference>
<dbReference type="AlphaFoldDB" id="A0AA43S5X3"/>
<feature type="modified residue" description="N6-(pyridoxal phosphate)lysine" evidence="3">
    <location>
        <position position="184"/>
    </location>
</feature>
<dbReference type="EC" id="2.6.1.59" evidence="5"/>
<dbReference type="InterPro" id="IPR012749">
    <property type="entry name" value="WecE-like"/>
</dbReference>
<keyword evidence="3 4" id="KW-0663">Pyridoxal phosphate</keyword>
<sequence length="379" mass="42402">MNSKQIPFNKPHLVGTEKDYISQALAFGQFSGQGPFAKKCSTWLEQLTGSKVFLTNSCTSALEMAAILLNIKPGDEVIMPSYTFTSTANAFVLRGAIPVFVDIRPDTLNIDEALIEASITKKTKAIVVVHYAGVACEMDSIMEIAARYRLFVVEDAAQGLLASYKGRPLGTIGHLGCYSFHETKNITSGGEGGALIINRSDWFERAQILIDKGTNRHQFFNGLVDKYTWVGLGSSYGMNELLAAFLWAQLEGSKDIMLRRMRLWEQYDFALKALEEASLLRRPIIPIERQHNAHIYYILLPSLEKRERLLEELKLVGIGATFHYVPLHSTPYGKKVARYDGNLLVTAEQSSRLLRLPLWVGLEDQQKIVLNALKNCLLS</sequence>
<dbReference type="InterPro" id="IPR000653">
    <property type="entry name" value="DegT/StrS_aminotransferase"/>
</dbReference>
<evidence type="ECO:0000256" key="4">
    <source>
        <dbReference type="RuleBase" id="RU004508"/>
    </source>
</evidence>
<dbReference type="NCBIfam" id="TIGR02379">
    <property type="entry name" value="ECA_wecE"/>
    <property type="match status" value="1"/>
</dbReference>
<evidence type="ECO:0000256" key="2">
    <source>
        <dbReference type="PIRSR" id="PIRSR000390-1"/>
    </source>
</evidence>
<evidence type="ECO:0000256" key="3">
    <source>
        <dbReference type="PIRSR" id="PIRSR000390-2"/>
    </source>
</evidence>
<feature type="active site" description="Proton acceptor" evidence="2">
    <location>
        <position position="184"/>
    </location>
</feature>
<dbReference type="CDD" id="cd00616">
    <property type="entry name" value="AHBA_syn"/>
    <property type="match status" value="1"/>
</dbReference>
<dbReference type="PIRSF" id="PIRSF000390">
    <property type="entry name" value="PLP_StrS"/>
    <property type="match status" value="1"/>
</dbReference>
<dbReference type="Gene3D" id="3.40.640.10">
    <property type="entry name" value="Type I PLP-dependent aspartate aminotransferase-like (Major domain)"/>
    <property type="match status" value="1"/>
</dbReference>
<gene>
    <name evidence="5" type="ORF">M2127_002104</name>
</gene>
<comment type="similarity">
    <text evidence="1 4">Belongs to the DegT/DnrJ/EryC1 family.</text>
</comment>